<feature type="region of interest" description="Disordered" evidence="1">
    <location>
        <begin position="147"/>
        <end position="178"/>
    </location>
</feature>
<comment type="caution">
    <text evidence="2">The sequence shown here is derived from an EMBL/GenBank/DDBJ whole genome shotgun (WGS) entry which is preliminary data.</text>
</comment>
<evidence type="ECO:0000313" key="2">
    <source>
        <dbReference type="EMBL" id="PFX20997.1"/>
    </source>
</evidence>
<proteinExistence type="predicted"/>
<dbReference type="Proteomes" id="UP000225706">
    <property type="component" value="Unassembled WGS sequence"/>
</dbReference>
<organism evidence="2 3">
    <name type="scientific">Stylophora pistillata</name>
    <name type="common">Smooth cauliflower coral</name>
    <dbReference type="NCBI Taxonomy" id="50429"/>
    <lineage>
        <taxon>Eukaryota</taxon>
        <taxon>Metazoa</taxon>
        <taxon>Cnidaria</taxon>
        <taxon>Anthozoa</taxon>
        <taxon>Hexacorallia</taxon>
        <taxon>Scleractinia</taxon>
        <taxon>Astrocoeniina</taxon>
        <taxon>Pocilloporidae</taxon>
        <taxon>Stylophora</taxon>
    </lineage>
</organism>
<gene>
    <name evidence="2" type="ORF">AWC38_SpisGene14529</name>
</gene>
<protein>
    <submittedName>
        <fullName evidence="2">Uncharacterized protein</fullName>
    </submittedName>
</protein>
<evidence type="ECO:0000313" key="3">
    <source>
        <dbReference type="Proteomes" id="UP000225706"/>
    </source>
</evidence>
<name>A0A2B4RXD8_STYPI</name>
<reference evidence="3" key="1">
    <citation type="journal article" date="2017" name="bioRxiv">
        <title>Comparative analysis of the genomes of Stylophora pistillata and Acropora digitifera provides evidence for extensive differences between species of corals.</title>
        <authorList>
            <person name="Voolstra C.R."/>
            <person name="Li Y."/>
            <person name="Liew Y.J."/>
            <person name="Baumgarten S."/>
            <person name="Zoccola D."/>
            <person name="Flot J.-F."/>
            <person name="Tambutte S."/>
            <person name="Allemand D."/>
            <person name="Aranda M."/>
        </authorList>
    </citation>
    <scope>NUCLEOTIDE SEQUENCE [LARGE SCALE GENOMIC DNA]</scope>
</reference>
<accession>A0A2B4RXD8</accession>
<dbReference type="AlphaFoldDB" id="A0A2B4RXD8"/>
<evidence type="ECO:0000256" key="1">
    <source>
        <dbReference type="SAM" id="MobiDB-lite"/>
    </source>
</evidence>
<dbReference type="EMBL" id="LSMT01000295">
    <property type="protein sequence ID" value="PFX20997.1"/>
    <property type="molecule type" value="Genomic_DNA"/>
</dbReference>
<keyword evidence="3" id="KW-1185">Reference proteome</keyword>
<sequence>MNSSISNFFTPKSGEEARLLPSAPTVAGILRPASSTSANSSCKTSRIFLRVSSNCRRLLQGVLQHGWVREFEGKSSRIQVLHDGTPSDLDLKGTTDPKVLVESIFVNPEALNLLRSEFTSNSVGASDSVGALKAPVTDQPHITQAGALKAQETARTKVNTVSADAEKGDNPPFAKQPRLSEHVEHGEDLEEDNYSSASRWQASEDLSAFIETFRKPLQLFDWKAICRRFPRPDVDAAYAPLLDEHLSSLIPGIKQADKDGRFLHDRILDPLGPMEFFLRAFE</sequence>